<keyword evidence="5 11" id="KW-0812">Transmembrane</keyword>
<dbReference type="OrthoDB" id="2019572at2759"/>
<evidence type="ECO:0000256" key="5">
    <source>
        <dbReference type="ARBA" id="ARBA00022692"/>
    </source>
</evidence>
<keyword evidence="4" id="KW-0808">Transferase</keyword>
<comment type="caution">
    <text evidence="12">The sequence shown here is derived from an EMBL/GenBank/DDBJ whole genome shotgun (WGS) entry which is preliminary data.</text>
</comment>
<evidence type="ECO:0000256" key="2">
    <source>
        <dbReference type="ARBA" id="ARBA00004922"/>
    </source>
</evidence>
<evidence type="ECO:0000313" key="13">
    <source>
        <dbReference type="Proteomes" id="UP000663879"/>
    </source>
</evidence>
<dbReference type="InterPro" id="IPR003406">
    <property type="entry name" value="Glyco_trans_14"/>
</dbReference>
<comment type="similarity">
    <text evidence="10">Belongs to the glycosyltransferase 14 family.</text>
</comment>
<evidence type="ECO:0000256" key="7">
    <source>
        <dbReference type="ARBA" id="ARBA00022989"/>
    </source>
</evidence>
<evidence type="ECO:0000256" key="8">
    <source>
        <dbReference type="ARBA" id="ARBA00023136"/>
    </source>
</evidence>
<name>A0A814AGW2_9BILA</name>
<evidence type="ECO:0000256" key="10">
    <source>
        <dbReference type="ARBA" id="ARBA00038150"/>
    </source>
</evidence>
<keyword evidence="8 11" id="KW-0472">Membrane</keyword>
<comment type="pathway">
    <text evidence="2">Protein modification; protein glycosylation.</text>
</comment>
<evidence type="ECO:0000256" key="6">
    <source>
        <dbReference type="ARBA" id="ARBA00022968"/>
    </source>
</evidence>
<evidence type="ECO:0000256" key="9">
    <source>
        <dbReference type="ARBA" id="ARBA00023180"/>
    </source>
</evidence>
<feature type="transmembrane region" description="Helical" evidence="11">
    <location>
        <begin position="7"/>
        <end position="24"/>
    </location>
</feature>
<dbReference type="PANTHER" id="PTHR19297:SF181">
    <property type="entry name" value="PROTEIN XYLOSYLTRANSFERASE"/>
    <property type="match status" value="1"/>
</dbReference>
<evidence type="ECO:0000256" key="11">
    <source>
        <dbReference type="SAM" id="Phobius"/>
    </source>
</evidence>
<organism evidence="12 13">
    <name type="scientific">Brachionus calyciflorus</name>
    <dbReference type="NCBI Taxonomy" id="104777"/>
    <lineage>
        <taxon>Eukaryota</taxon>
        <taxon>Metazoa</taxon>
        <taxon>Spiralia</taxon>
        <taxon>Gnathifera</taxon>
        <taxon>Rotifera</taxon>
        <taxon>Eurotatoria</taxon>
        <taxon>Monogononta</taxon>
        <taxon>Pseudotrocha</taxon>
        <taxon>Ploima</taxon>
        <taxon>Brachionidae</taxon>
        <taxon>Brachionus</taxon>
    </lineage>
</organism>
<keyword evidence="3" id="KW-0328">Glycosyltransferase</keyword>
<reference evidence="12" key="1">
    <citation type="submission" date="2021-02" db="EMBL/GenBank/DDBJ databases">
        <authorList>
            <person name="Nowell W R."/>
        </authorList>
    </citation>
    <scope>NUCLEOTIDE SEQUENCE</scope>
    <source>
        <strain evidence="12">Ploen Becks lab</strain>
    </source>
</reference>
<dbReference type="Proteomes" id="UP000663879">
    <property type="component" value="Unassembled WGS sequence"/>
</dbReference>
<dbReference type="AlphaFoldDB" id="A0A814AGW2"/>
<keyword evidence="13" id="KW-1185">Reference proteome</keyword>
<dbReference type="GO" id="GO:0008375">
    <property type="term" value="F:acetylglucosaminyltransferase activity"/>
    <property type="evidence" value="ECO:0007669"/>
    <property type="project" value="TreeGrafter"/>
</dbReference>
<accession>A0A814AGW2</accession>
<evidence type="ECO:0000256" key="4">
    <source>
        <dbReference type="ARBA" id="ARBA00022679"/>
    </source>
</evidence>
<keyword evidence="6" id="KW-0735">Signal-anchor</keyword>
<dbReference type="GO" id="GO:0016020">
    <property type="term" value="C:membrane"/>
    <property type="evidence" value="ECO:0007669"/>
    <property type="project" value="UniProtKB-SubCell"/>
</dbReference>
<evidence type="ECO:0000256" key="1">
    <source>
        <dbReference type="ARBA" id="ARBA00004606"/>
    </source>
</evidence>
<keyword evidence="7 11" id="KW-1133">Transmembrane helix</keyword>
<sequence length="441" mass="52391">MKEPKKLFYLSLIVACLLIFGYFFNGESYFTVIFKQPLFIKHNRYHVNCKAIINNDEEEIKKAENILKSLILKDGYIRQSLDSDFIIEKSQCDYYKKTRGYYRHKSVDADYPLGVTILAHESAEQLERLLRTLYQPQNIYCIHVDKKSDENLHKSIKSIADCFDNVFIASETYDIVYLGFSRLKAEFQCLKDLLMLDKLKNIEKHPNLIGKKVVDWKYAFNYVGTEFPLITNRDLVKILKMYNGSNEIQVIPERFQHRYYNRFKEDFRNYKIHITNQLNPPPPNGYKISKGFASYVISRKFAEYAVFDPRSLSLFNWLKYTLGPEELFWSTLQFNTHIYSDHGFEDLSLSESSLLRYSGWYPYYECKGIIRHEMCVFGIRDLPNILKNRTEYLINKFMLNVDPIAYQCMEEWFDEKEKAKSNLNFDFYCNFIKARSKLANC</sequence>
<dbReference type="Pfam" id="PF02485">
    <property type="entry name" value="Branch"/>
    <property type="match status" value="2"/>
</dbReference>
<comment type="subcellular location">
    <subcellularLocation>
        <location evidence="1">Membrane</location>
        <topology evidence="1">Single-pass type II membrane protein</topology>
    </subcellularLocation>
</comment>
<proteinExistence type="inferred from homology"/>
<evidence type="ECO:0000256" key="3">
    <source>
        <dbReference type="ARBA" id="ARBA00022676"/>
    </source>
</evidence>
<gene>
    <name evidence="12" type="ORF">OXX778_LOCUS12005</name>
</gene>
<protein>
    <submittedName>
        <fullName evidence="12">Uncharacterized protein</fullName>
    </submittedName>
</protein>
<dbReference type="PANTHER" id="PTHR19297">
    <property type="entry name" value="GLYCOSYLTRANSFERASE 14 FAMILY MEMBER"/>
    <property type="match status" value="1"/>
</dbReference>
<evidence type="ECO:0000313" key="12">
    <source>
        <dbReference type="EMBL" id="CAF0913068.1"/>
    </source>
</evidence>
<keyword evidence="9" id="KW-0325">Glycoprotein</keyword>
<dbReference type="EMBL" id="CAJNOC010002111">
    <property type="protein sequence ID" value="CAF0913068.1"/>
    <property type="molecule type" value="Genomic_DNA"/>
</dbReference>